<comment type="caution">
    <text evidence="2">The sequence shown here is derived from an EMBL/GenBank/DDBJ whole genome shotgun (WGS) entry which is preliminary data.</text>
</comment>
<keyword evidence="1" id="KW-0472">Membrane</keyword>
<evidence type="ECO:0000256" key="1">
    <source>
        <dbReference type="SAM" id="Phobius"/>
    </source>
</evidence>
<keyword evidence="3" id="KW-1185">Reference proteome</keyword>
<evidence type="ECO:0000313" key="3">
    <source>
        <dbReference type="Proteomes" id="UP001157161"/>
    </source>
</evidence>
<keyword evidence="1" id="KW-0812">Transmembrane</keyword>
<evidence type="ECO:0000313" key="2">
    <source>
        <dbReference type="EMBL" id="GMA33029.1"/>
    </source>
</evidence>
<name>A0AA37XH96_9MICO</name>
<feature type="transmembrane region" description="Helical" evidence="1">
    <location>
        <begin position="6"/>
        <end position="23"/>
    </location>
</feature>
<reference evidence="2" key="2">
    <citation type="submission" date="2023-02" db="EMBL/GenBank/DDBJ databases">
        <authorList>
            <person name="Sun Q."/>
            <person name="Mori K."/>
        </authorList>
    </citation>
    <scope>NUCLEOTIDE SEQUENCE</scope>
    <source>
        <strain evidence="2">NBRC 112290</strain>
    </source>
</reference>
<protein>
    <submittedName>
        <fullName evidence="2">Uncharacterized protein</fullName>
    </submittedName>
</protein>
<dbReference type="Proteomes" id="UP001157161">
    <property type="component" value="Unassembled WGS sequence"/>
</dbReference>
<reference evidence="2" key="1">
    <citation type="journal article" date="2014" name="Int. J. Syst. Evol. Microbiol.">
        <title>Complete genome sequence of Corynebacterium casei LMG S-19264T (=DSM 44701T), isolated from a smear-ripened cheese.</title>
        <authorList>
            <consortium name="US DOE Joint Genome Institute (JGI-PGF)"/>
            <person name="Walter F."/>
            <person name="Albersmeier A."/>
            <person name="Kalinowski J."/>
            <person name="Ruckert C."/>
        </authorList>
    </citation>
    <scope>NUCLEOTIDE SEQUENCE</scope>
    <source>
        <strain evidence="2">NBRC 112290</strain>
    </source>
</reference>
<keyword evidence="1" id="KW-1133">Transmembrane helix</keyword>
<gene>
    <name evidence="2" type="ORF">GCM10025875_30210</name>
</gene>
<proteinExistence type="predicted"/>
<dbReference type="RefSeq" id="WP_284251720.1">
    <property type="nucleotide sequence ID" value="NZ_BSUM01000001.1"/>
</dbReference>
<sequence length="49" mass="5314">MDIPSMIMGAAIASILWIVYYPSTKLKRLKQLEEEAARPDGASPPDAAP</sequence>
<accession>A0AA37XH96</accession>
<dbReference type="AlphaFoldDB" id="A0AA37XH96"/>
<dbReference type="EMBL" id="BSUM01000001">
    <property type="protein sequence ID" value="GMA33029.1"/>
    <property type="molecule type" value="Genomic_DNA"/>
</dbReference>
<organism evidence="2 3">
    <name type="scientific">Litorihabitans aurantiacus</name>
    <dbReference type="NCBI Taxonomy" id="1930061"/>
    <lineage>
        <taxon>Bacteria</taxon>
        <taxon>Bacillati</taxon>
        <taxon>Actinomycetota</taxon>
        <taxon>Actinomycetes</taxon>
        <taxon>Micrococcales</taxon>
        <taxon>Beutenbergiaceae</taxon>
        <taxon>Litorihabitans</taxon>
    </lineage>
</organism>